<evidence type="ECO:0000313" key="5">
    <source>
        <dbReference type="Proteomes" id="UP000008394"/>
    </source>
</evidence>
<dbReference type="PANTHER" id="PTHR16301">
    <property type="entry name" value="IMPACT-RELATED"/>
    <property type="match status" value="1"/>
</dbReference>
<dbReference type="EMBL" id="CP002915">
    <property type="protein sequence ID" value="AEK29823.1"/>
    <property type="molecule type" value="Genomic_DNA"/>
</dbReference>
<proteinExistence type="inferred from homology"/>
<dbReference type="SUPFAM" id="SSF54980">
    <property type="entry name" value="EF-G C-terminal domain-like"/>
    <property type="match status" value="1"/>
</dbReference>
<dbReference type="KEGG" id="bnm:BALAC2494_00761"/>
<dbReference type="InterPro" id="IPR001498">
    <property type="entry name" value="Impact_N"/>
</dbReference>
<dbReference type="InterPro" id="IPR023582">
    <property type="entry name" value="Impact"/>
</dbReference>
<evidence type="ECO:0000256" key="1">
    <source>
        <dbReference type="ARBA" id="ARBA00007665"/>
    </source>
</evidence>
<evidence type="ECO:0000259" key="3">
    <source>
        <dbReference type="Pfam" id="PF09186"/>
    </source>
</evidence>
<dbReference type="GO" id="GO:0004799">
    <property type="term" value="F:thymidylate synthase activity"/>
    <property type="evidence" value="ECO:0007669"/>
    <property type="project" value="UniProtKB-EC"/>
</dbReference>
<evidence type="ECO:0000313" key="4">
    <source>
        <dbReference type="EMBL" id="AEK29823.1"/>
    </source>
</evidence>
<dbReference type="Gene3D" id="3.30.230.30">
    <property type="entry name" value="Impact, N-terminal domain"/>
    <property type="match status" value="1"/>
</dbReference>
<comment type="similarity">
    <text evidence="1">Belongs to the IMPACT family.</text>
</comment>
<accession>A0A806FHX5</accession>
<dbReference type="AlphaFoldDB" id="A0A806FHX5"/>
<dbReference type="InterPro" id="IPR035647">
    <property type="entry name" value="EFG_III/V"/>
</dbReference>
<dbReference type="Proteomes" id="UP000008394">
    <property type="component" value="Chromosome"/>
</dbReference>
<sequence length="215" mass="23457">MRGAMRTLLNPADEPAHDAFVEKKSEFIGDACHVDSLEDALAFVETVRERHPKARHVAYAAIVTGDDGRVMERMSDDGEPSGTAGKPILDVLRANELTDCVIAVTRYFGGILLGSGGLIRAYSTGASIAVKAADVAQIVVCARYAVPLDYSQLGPMRHLVEVMGAVEESADFSDHVVLIVLVRDDARESFEHRVREQFSATVTPEYVGRCHRAMR</sequence>
<reference evidence="4 5" key="1">
    <citation type="journal article" date="2011" name="J. Bacteriol.">
        <title>Genome Sequence of the Probiotic Strain Bifidobacterium animalis subsp. lactis CNCM I-2494.</title>
        <authorList>
            <person name="Chervaux C."/>
            <person name="Grimaldi C."/>
            <person name="Bolotin A."/>
            <person name="Quinquis B."/>
            <person name="Legrain-Raspaud S."/>
            <person name="van Hylckama Vlieg J.E."/>
            <person name="Denariaz G."/>
            <person name="Smokvina T."/>
        </authorList>
    </citation>
    <scope>NUCLEOTIDE SEQUENCE [LARGE SCALE GENOMIC DNA]</scope>
    <source>
        <strain evidence="4 5">CNCM I-2494</strain>
    </source>
</reference>
<protein>
    <submittedName>
        <fullName evidence="4">Thymidylate synthase</fullName>
        <ecNumber evidence="4">2.1.1.45</ecNumber>
    </submittedName>
</protein>
<gene>
    <name evidence="4" type="ORF">BALAC2494_00761</name>
</gene>
<dbReference type="Pfam" id="PF01205">
    <property type="entry name" value="Impact_N"/>
    <property type="match status" value="1"/>
</dbReference>
<feature type="domain" description="Impact N-terminal" evidence="2">
    <location>
        <begin position="23"/>
        <end position="128"/>
    </location>
</feature>
<keyword evidence="4" id="KW-0808">Transferase</keyword>
<feature type="domain" description="UPF0029" evidence="3">
    <location>
        <begin position="148"/>
        <end position="199"/>
    </location>
</feature>
<organism evidence="4 5">
    <name type="scientific">Bifidobacterium animalis subsp. lactis CNCM I-2494</name>
    <dbReference type="NCBI Taxonomy" id="1042403"/>
    <lineage>
        <taxon>Bacteria</taxon>
        <taxon>Bacillati</taxon>
        <taxon>Actinomycetota</taxon>
        <taxon>Actinomycetes</taxon>
        <taxon>Bifidobacteriales</taxon>
        <taxon>Bifidobacteriaceae</taxon>
        <taxon>Bifidobacterium</taxon>
    </lineage>
</organism>
<keyword evidence="4" id="KW-0489">Methyltransferase</keyword>
<dbReference type="InterPro" id="IPR015269">
    <property type="entry name" value="UPF0029_Impact_C"/>
</dbReference>
<dbReference type="PANTHER" id="PTHR16301:SF20">
    <property type="entry name" value="IMPACT FAMILY MEMBER YIGZ"/>
    <property type="match status" value="1"/>
</dbReference>
<dbReference type="GO" id="GO:0032259">
    <property type="term" value="P:methylation"/>
    <property type="evidence" value="ECO:0007669"/>
    <property type="project" value="UniProtKB-KW"/>
</dbReference>
<dbReference type="EC" id="2.1.1.45" evidence="4"/>
<dbReference type="SUPFAM" id="SSF54211">
    <property type="entry name" value="Ribosomal protein S5 domain 2-like"/>
    <property type="match status" value="1"/>
</dbReference>
<evidence type="ECO:0000259" key="2">
    <source>
        <dbReference type="Pfam" id="PF01205"/>
    </source>
</evidence>
<dbReference type="Pfam" id="PF09186">
    <property type="entry name" value="DUF1949"/>
    <property type="match status" value="1"/>
</dbReference>
<dbReference type="InterPro" id="IPR020568">
    <property type="entry name" value="Ribosomal_Su5_D2-typ_SF"/>
</dbReference>
<name>A0A806FHX5_BIFAN</name>
<dbReference type="InterPro" id="IPR036956">
    <property type="entry name" value="Impact_N_sf"/>
</dbReference>
<dbReference type="GO" id="GO:0005737">
    <property type="term" value="C:cytoplasm"/>
    <property type="evidence" value="ECO:0007669"/>
    <property type="project" value="TreeGrafter"/>
</dbReference>
<dbReference type="GO" id="GO:0006446">
    <property type="term" value="P:regulation of translational initiation"/>
    <property type="evidence" value="ECO:0007669"/>
    <property type="project" value="TreeGrafter"/>
</dbReference>